<dbReference type="GO" id="GO:0005886">
    <property type="term" value="C:plasma membrane"/>
    <property type="evidence" value="ECO:0007669"/>
    <property type="project" value="UniProtKB-SubCell"/>
</dbReference>
<evidence type="ECO:0000256" key="7">
    <source>
        <dbReference type="ARBA" id="ARBA00022777"/>
    </source>
</evidence>
<evidence type="ECO:0000256" key="4">
    <source>
        <dbReference type="ARBA" id="ARBA00022527"/>
    </source>
</evidence>
<proteinExistence type="inferred from homology"/>
<dbReference type="FunFam" id="3.30.200.20:FF:000228">
    <property type="entry name" value="Serine/threonine-protein kinase BIK1"/>
    <property type="match status" value="1"/>
</dbReference>
<dbReference type="GO" id="GO:0004674">
    <property type="term" value="F:protein serine/threonine kinase activity"/>
    <property type="evidence" value="ECO:0007669"/>
    <property type="project" value="UniProtKB-KW"/>
</dbReference>
<dbReference type="InterPro" id="IPR000719">
    <property type="entry name" value="Prot_kinase_dom"/>
</dbReference>
<keyword evidence="6 11" id="KW-0547">Nucleotide-binding</keyword>
<dbReference type="GO" id="GO:0005524">
    <property type="term" value="F:ATP binding"/>
    <property type="evidence" value="ECO:0007669"/>
    <property type="project" value="UniProtKB-UniRule"/>
</dbReference>
<dbReference type="PROSITE" id="PS00107">
    <property type="entry name" value="PROTEIN_KINASE_ATP"/>
    <property type="match status" value="1"/>
</dbReference>
<keyword evidence="7" id="KW-0418">Kinase</keyword>
<protein>
    <recommendedName>
        <fullName evidence="2">non-specific serine/threonine protein kinase</fullName>
        <ecNumber evidence="2">2.7.11.1</ecNumber>
    </recommendedName>
</protein>
<evidence type="ECO:0000259" key="13">
    <source>
        <dbReference type="PROSITE" id="PS50011"/>
    </source>
</evidence>
<dbReference type="Gene3D" id="3.30.200.20">
    <property type="entry name" value="Phosphorylase Kinase, domain 1"/>
    <property type="match status" value="1"/>
</dbReference>
<dbReference type="AlphaFoldDB" id="A0A5N5P5J2"/>
<evidence type="ECO:0000313" key="14">
    <source>
        <dbReference type="EMBL" id="KAB5574193.1"/>
    </source>
</evidence>
<reference evidence="15" key="1">
    <citation type="journal article" date="2019" name="Gigascience">
        <title>De novo genome assembly of the endangered Acer yangbiense, a plant species with extremely small populations endemic to Yunnan Province, China.</title>
        <authorList>
            <person name="Yang J."/>
            <person name="Wariss H.M."/>
            <person name="Tao L."/>
            <person name="Zhang R."/>
            <person name="Yun Q."/>
            <person name="Hollingsworth P."/>
            <person name="Dao Z."/>
            <person name="Luo G."/>
            <person name="Guo H."/>
            <person name="Ma Y."/>
            <person name="Sun W."/>
        </authorList>
    </citation>
    <scope>NUCLEOTIDE SEQUENCE [LARGE SCALE GENOMIC DNA]</scope>
    <source>
        <strain evidence="15">cv. br00</strain>
    </source>
</reference>
<dbReference type="InterPro" id="IPR050823">
    <property type="entry name" value="Plant_Ser_Thr_Prot_Kinase"/>
</dbReference>
<comment type="catalytic activity">
    <reaction evidence="10">
        <text>L-seryl-[protein] + ATP = O-phospho-L-seryl-[protein] + ADP + H(+)</text>
        <dbReference type="Rhea" id="RHEA:17989"/>
        <dbReference type="Rhea" id="RHEA-COMP:9863"/>
        <dbReference type="Rhea" id="RHEA-COMP:11604"/>
        <dbReference type="ChEBI" id="CHEBI:15378"/>
        <dbReference type="ChEBI" id="CHEBI:29999"/>
        <dbReference type="ChEBI" id="CHEBI:30616"/>
        <dbReference type="ChEBI" id="CHEBI:83421"/>
        <dbReference type="ChEBI" id="CHEBI:456216"/>
        <dbReference type="EC" id="2.7.11.1"/>
    </reaction>
</comment>
<dbReference type="EC" id="2.7.11.1" evidence="2"/>
<keyword evidence="8 11" id="KW-0067">ATP-binding</keyword>
<dbReference type="Gene3D" id="1.10.510.10">
    <property type="entry name" value="Transferase(Phosphotransferase) domain 1"/>
    <property type="match status" value="1"/>
</dbReference>
<dbReference type="FunFam" id="1.10.510.10:FF:000095">
    <property type="entry name" value="protein STRUBBELIG-RECEPTOR FAMILY 8"/>
    <property type="match status" value="1"/>
</dbReference>
<keyword evidence="4 12" id="KW-0723">Serine/threonine-protein kinase</keyword>
<dbReference type="Pfam" id="PF07714">
    <property type="entry name" value="PK_Tyr_Ser-Thr"/>
    <property type="match status" value="1"/>
</dbReference>
<evidence type="ECO:0000256" key="5">
    <source>
        <dbReference type="ARBA" id="ARBA00022679"/>
    </source>
</evidence>
<comment type="caution">
    <text evidence="14">The sequence shown here is derived from an EMBL/GenBank/DDBJ whole genome shotgun (WGS) entry which is preliminary data.</text>
</comment>
<organism evidence="14 15">
    <name type="scientific">Salix brachista</name>
    <dbReference type="NCBI Taxonomy" id="2182728"/>
    <lineage>
        <taxon>Eukaryota</taxon>
        <taxon>Viridiplantae</taxon>
        <taxon>Streptophyta</taxon>
        <taxon>Embryophyta</taxon>
        <taxon>Tracheophyta</taxon>
        <taxon>Spermatophyta</taxon>
        <taxon>Magnoliopsida</taxon>
        <taxon>eudicotyledons</taxon>
        <taxon>Gunneridae</taxon>
        <taxon>Pentapetalae</taxon>
        <taxon>rosids</taxon>
        <taxon>fabids</taxon>
        <taxon>Malpighiales</taxon>
        <taxon>Salicaceae</taxon>
        <taxon>Saliceae</taxon>
        <taxon>Salix</taxon>
    </lineage>
</organism>
<gene>
    <name evidence="14" type="ORF">DKX38_001387</name>
</gene>
<sequence length="450" mass="50375">MVLKKITWKSIIPGCLKSESSSFPEPKQTCSQRLSISDLSNPGSPISFSDLSSSIFNLHVFTLQELRTLTNDFSKNNYLGGGGFGAVYKGFIDGKLRPGLKAQPVAVKALDLDGSQGHREWLAEVIFLGQLKHRHLVNLIGYCCEDENRLLVYEYVERGSVEDKLFNRYSAALPWLTRLKIAVGAAKGLAFLHEEEKPVIYRDFKTSNVLLDSDYNAKLSDFGLAMDGLEGDQTQITTCVMGTEGYAAPEYINTGYLTTMSDVFSFGVVLLELLTGRRSVDKNRPNREQNLVNWARPQLKDPIKLDRIMDPRLECQYSKEGSRKAAGLAYKCLSHHPKSRPTMSTVVRTLEQLLELTDTPIGPFLYIAPAKGKILGGLEKKGDESKNEGVEIKNGNKCEGKEAGIKEKGCEHSRRGRRPRRRVKSLRYRAVYSDTALYKTLGTSLYFPRN</sequence>
<dbReference type="InterPro" id="IPR017441">
    <property type="entry name" value="Protein_kinase_ATP_BS"/>
</dbReference>
<keyword evidence="3" id="KW-1003">Cell membrane</keyword>
<name>A0A5N5P5J2_9ROSI</name>
<evidence type="ECO:0000256" key="3">
    <source>
        <dbReference type="ARBA" id="ARBA00022475"/>
    </source>
</evidence>
<evidence type="ECO:0000256" key="11">
    <source>
        <dbReference type="PROSITE-ProRule" id="PRU10141"/>
    </source>
</evidence>
<dbReference type="InterPro" id="IPR001245">
    <property type="entry name" value="Ser-Thr/Tyr_kinase_cat_dom"/>
</dbReference>
<evidence type="ECO:0000256" key="6">
    <source>
        <dbReference type="ARBA" id="ARBA00022741"/>
    </source>
</evidence>
<evidence type="ECO:0000256" key="1">
    <source>
        <dbReference type="ARBA" id="ARBA00004236"/>
    </source>
</evidence>
<dbReference type="PROSITE" id="PS00108">
    <property type="entry name" value="PROTEIN_KINASE_ST"/>
    <property type="match status" value="1"/>
</dbReference>
<evidence type="ECO:0000256" key="10">
    <source>
        <dbReference type="ARBA" id="ARBA00048679"/>
    </source>
</evidence>
<dbReference type="PROSITE" id="PS50011">
    <property type="entry name" value="PROTEIN_KINASE_DOM"/>
    <property type="match status" value="1"/>
</dbReference>
<comment type="similarity">
    <text evidence="12">Belongs to the protein kinase superfamily.</text>
</comment>
<keyword evidence="3" id="KW-0472">Membrane</keyword>
<comment type="subcellular location">
    <subcellularLocation>
        <location evidence="1">Cell membrane</location>
    </subcellularLocation>
</comment>
<dbReference type="EMBL" id="VDCV01000001">
    <property type="protein sequence ID" value="KAB5574193.1"/>
    <property type="molecule type" value="Genomic_DNA"/>
</dbReference>
<dbReference type="SUPFAM" id="SSF56112">
    <property type="entry name" value="Protein kinase-like (PK-like)"/>
    <property type="match status" value="1"/>
</dbReference>
<comment type="catalytic activity">
    <reaction evidence="9">
        <text>L-threonyl-[protein] + ATP = O-phospho-L-threonyl-[protein] + ADP + H(+)</text>
        <dbReference type="Rhea" id="RHEA:46608"/>
        <dbReference type="Rhea" id="RHEA-COMP:11060"/>
        <dbReference type="Rhea" id="RHEA-COMP:11605"/>
        <dbReference type="ChEBI" id="CHEBI:15378"/>
        <dbReference type="ChEBI" id="CHEBI:30013"/>
        <dbReference type="ChEBI" id="CHEBI:30616"/>
        <dbReference type="ChEBI" id="CHEBI:61977"/>
        <dbReference type="ChEBI" id="CHEBI:456216"/>
        <dbReference type="EC" id="2.7.11.1"/>
    </reaction>
</comment>
<dbReference type="PANTHER" id="PTHR45621">
    <property type="entry name" value="OS01G0588500 PROTEIN-RELATED"/>
    <property type="match status" value="1"/>
</dbReference>
<evidence type="ECO:0000256" key="2">
    <source>
        <dbReference type="ARBA" id="ARBA00012513"/>
    </source>
</evidence>
<dbReference type="CDD" id="cd14066">
    <property type="entry name" value="STKc_IRAK"/>
    <property type="match status" value="1"/>
</dbReference>
<dbReference type="InterPro" id="IPR011009">
    <property type="entry name" value="Kinase-like_dom_sf"/>
</dbReference>
<dbReference type="InterPro" id="IPR008271">
    <property type="entry name" value="Ser/Thr_kinase_AS"/>
</dbReference>
<evidence type="ECO:0000256" key="12">
    <source>
        <dbReference type="RuleBase" id="RU000304"/>
    </source>
</evidence>
<keyword evidence="5" id="KW-0808">Transferase</keyword>
<keyword evidence="15" id="KW-1185">Reference proteome</keyword>
<accession>A0A5N5P5J2</accession>
<evidence type="ECO:0000313" key="15">
    <source>
        <dbReference type="Proteomes" id="UP000326939"/>
    </source>
</evidence>
<feature type="domain" description="Protein kinase" evidence="13">
    <location>
        <begin position="73"/>
        <end position="354"/>
    </location>
</feature>
<feature type="binding site" evidence="11">
    <location>
        <position position="108"/>
    </location>
    <ligand>
        <name>ATP</name>
        <dbReference type="ChEBI" id="CHEBI:30616"/>
    </ligand>
</feature>
<dbReference type="Proteomes" id="UP000326939">
    <property type="component" value="Chromosome 1"/>
</dbReference>
<evidence type="ECO:0000256" key="8">
    <source>
        <dbReference type="ARBA" id="ARBA00022840"/>
    </source>
</evidence>
<evidence type="ECO:0000256" key="9">
    <source>
        <dbReference type="ARBA" id="ARBA00047899"/>
    </source>
</evidence>